<dbReference type="PANTHER" id="PTHR47447">
    <property type="entry name" value="OS03G0856100 PROTEIN"/>
    <property type="match status" value="1"/>
</dbReference>
<accession>A0A438N5A5</accession>
<reference evidence="6 7" key="1">
    <citation type="submission" date="2017-03" db="EMBL/GenBank/DDBJ databases">
        <title>Genomes of endolithic fungi from Antarctica.</title>
        <authorList>
            <person name="Coleine C."/>
            <person name="Masonjones S."/>
            <person name="Stajich J.E."/>
        </authorList>
    </citation>
    <scope>NUCLEOTIDE SEQUENCE [LARGE SCALE GENOMIC DNA]</scope>
    <source>
        <strain evidence="6 7">CCFEE 6314</strain>
    </source>
</reference>
<dbReference type="PANTHER" id="PTHR47447:SF17">
    <property type="entry name" value="OS12G0638900 PROTEIN"/>
    <property type="match status" value="1"/>
</dbReference>
<organism evidence="6 7">
    <name type="scientific">Exophiala mesophila</name>
    <name type="common">Black yeast-like fungus</name>
    <dbReference type="NCBI Taxonomy" id="212818"/>
    <lineage>
        <taxon>Eukaryota</taxon>
        <taxon>Fungi</taxon>
        <taxon>Dikarya</taxon>
        <taxon>Ascomycota</taxon>
        <taxon>Pezizomycotina</taxon>
        <taxon>Eurotiomycetes</taxon>
        <taxon>Chaetothyriomycetidae</taxon>
        <taxon>Chaetothyriales</taxon>
        <taxon>Herpotrichiellaceae</taxon>
        <taxon>Exophiala</taxon>
    </lineage>
</organism>
<dbReference type="VEuPathDB" id="FungiDB:PV10_05132"/>
<dbReference type="InterPro" id="IPR011990">
    <property type="entry name" value="TPR-like_helical_dom_sf"/>
</dbReference>
<dbReference type="AlphaFoldDB" id="A0A438N5A5"/>
<protein>
    <recommendedName>
        <fullName evidence="8">ATPase expression protein 2, mitochondrial</fullName>
    </recommendedName>
</protein>
<name>A0A438N5A5_EXOME</name>
<dbReference type="Proteomes" id="UP000288859">
    <property type="component" value="Unassembled WGS sequence"/>
</dbReference>
<keyword evidence="4" id="KW-0496">Mitochondrion</keyword>
<keyword evidence="2" id="KW-0677">Repeat</keyword>
<comment type="caution">
    <text evidence="6">The sequence shown here is derived from an EMBL/GenBank/DDBJ whole genome shotgun (WGS) entry which is preliminary data.</text>
</comment>
<keyword evidence="3" id="KW-0809">Transit peptide</keyword>
<evidence type="ECO:0000313" key="6">
    <source>
        <dbReference type="EMBL" id="RVX70740.1"/>
    </source>
</evidence>
<feature type="region of interest" description="Disordered" evidence="5">
    <location>
        <begin position="35"/>
        <end position="94"/>
    </location>
</feature>
<dbReference type="Pfam" id="PF12921">
    <property type="entry name" value="ATP13"/>
    <property type="match status" value="1"/>
</dbReference>
<comment type="subcellular location">
    <subcellularLocation>
        <location evidence="1">Mitochondrion</location>
    </subcellularLocation>
</comment>
<evidence type="ECO:0008006" key="8">
    <source>
        <dbReference type="Google" id="ProtNLM"/>
    </source>
</evidence>
<feature type="region of interest" description="Disordered" evidence="5">
    <location>
        <begin position="1"/>
        <end position="22"/>
    </location>
</feature>
<dbReference type="GO" id="GO:0005739">
    <property type="term" value="C:mitochondrion"/>
    <property type="evidence" value="ECO:0007669"/>
    <property type="project" value="UniProtKB-SubCell"/>
</dbReference>
<evidence type="ECO:0000256" key="3">
    <source>
        <dbReference type="ARBA" id="ARBA00022946"/>
    </source>
</evidence>
<sequence>MRGSRPLTRIINGSQQPASRIPHLRLHIVRHHSSSIQRKENWRSAFSPPQRSSQLHPTDTASWPSSASRARPHTPRSYASTPASTHSEQDGRPSMEDLIAENDPERIFFGFINPDIGLPFIRNASDEAFARAFSALDPEHFIVPFREIHHYLRRSLETQPVWRVCKSLEERISTFTLVLNNLLRERREAGFPATLALYRHQLRCAAACGDGTTARRLFYDLMPIDEIKPDLECYNLLMEAVTWNNAYSHQERYHLRVTRQSLNFRSRDNRAKNYAGWGVASPHNPENPQSVRFEVLRIFNELVRDGFTADEATFCHLMVAMGREGDISGVKSVLKSAWNIDVDSLETIDEEELESPTFYENDSPLRPSQRLLFTIAHVFCTNNEITNTTMLLDYISRHYNMEISRHVWNHTLEWAFVLFTNGTSWFRKQGRSVGRPTGAAVESLFGIVLSEPYEFQLGVIPLIYRLKVRTYKRVLTPALEDARECLQLLDKERMKLSVAFDNMSKLAKGSWSGLFEHGLPTREFLQARRELILQELWTECYIQLVIVSTRSMFKESEWPGSGKETEWPRRGLPNLVREFPEFLPDVVPYYTETGHVLLHGKETRREAVSASNGYQLTRTARMRNLLDTFSPARLEQSARILHEGRMTKIKAAEAEKIRSERVDWIASDEIDARQDRLQSAPTRVKYSPSADNPQGQWRPWQGPPLPN</sequence>
<feature type="compositionally biased region" description="Polar residues" evidence="5">
    <location>
        <begin position="47"/>
        <end position="60"/>
    </location>
</feature>
<dbReference type="EMBL" id="NAJM01000021">
    <property type="protein sequence ID" value="RVX70740.1"/>
    <property type="molecule type" value="Genomic_DNA"/>
</dbReference>
<evidence type="ECO:0000256" key="4">
    <source>
        <dbReference type="ARBA" id="ARBA00023128"/>
    </source>
</evidence>
<evidence type="ECO:0000256" key="1">
    <source>
        <dbReference type="ARBA" id="ARBA00004173"/>
    </source>
</evidence>
<gene>
    <name evidence="6" type="ORF">B0A52_05391</name>
</gene>
<feature type="compositionally biased region" description="Polar residues" evidence="5">
    <location>
        <begin position="77"/>
        <end position="86"/>
    </location>
</feature>
<evidence type="ECO:0000313" key="7">
    <source>
        <dbReference type="Proteomes" id="UP000288859"/>
    </source>
</evidence>
<dbReference type="OrthoDB" id="185373at2759"/>
<dbReference type="InterPro" id="IPR024319">
    <property type="entry name" value="ATPase_expression_mit"/>
</dbReference>
<feature type="region of interest" description="Disordered" evidence="5">
    <location>
        <begin position="675"/>
        <end position="707"/>
    </location>
</feature>
<dbReference type="Gene3D" id="1.25.40.10">
    <property type="entry name" value="Tetratricopeptide repeat domain"/>
    <property type="match status" value="1"/>
</dbReference>
<evidence type="ECO:0000256" key="5">
    <source>
        <dbReference type="SAM" id="MobiDB-lite"/>
    </source>
</evidence>
<proteinExistence type="predicted"/>
<evidence type="ECO:0000256" key="2">
    <source>
        <dbReference type="ARBA" id="ARBA00022737"/>
    </source>
</evidence>